<protein>
    <submittedName>
        <fullName evidence="1">Uncharacterized protein</fullName>
    </submittedName>
</protein>
<feature type="non-terminal residue" evidence="1">
    <location>
        <position position="307"/>
    </location>
</feature>
<dbReference type="Proteomes" id="UP000054359">
    <property type="component" value="Unassembled WGS sequence"/>
</dbReference>
<sequence>MEVEHPDKFQEYKAKFPESDEKEISENEARYQKIDEKIPQRLKYLKKRKFSPKCKENLLSPKSEILKHKMKSIEETAIKNIREFKKCVKFDNIVHKINSVDDVVKTAEVLHQATEIKFPKQRRRKLFLTESIVDDKKYFFDSDDERTSTESRENSGEITPVKINTKSRLVLNMERYKRYNEYLKLTRDWASERRTYSRSRSGFNSFDSSYMLALQNEAIKDTHQLNDSSTSAVSLSISENEVSNEMQTEIREFSLLESNICNSHTSSENQQCFVNDNESVVDVSQNRKSSTDALIFSLGANNASTPK</sequence>
<proteinExistence type="predicted"/>
<gene>
    <name evidence="1" type="ORF">X975_09321</name>
</gene>
<name>A0A087TNG5_STEMI</name>
<organism evidence="1 2">
    <name type="scientific">Stegodyphus mimosarum</name>
    <name type="common">African social velvet spider</name>
    <dbReference type="NCBI Taxonomy" id="407821"/>
    <lineage>
        <taxon>Eukaryota</taxon>
        <taxon>Metazoa</taxon>
        <taxon>Ecdysozoa</taxon>
        <taxon>Arthropoda</taxon>
        <taxon>Chelicerata</taxon>
        <taxon>Arachnida</taxon>
        <taxon>Araneae</taxon>
        <taxon>Araneomorphae</taxon>
        <taxon>Entelegynae</taxon>
        <taxon>Eresoidea</taxon>
        <taxon>Eresidae</taxon>
        <taxon>Stegodyphus</taxon>
    </lineage>
</organism>
<reference evidence="1 2" key="1">
    <citation type="submission" date="2013-11" db="EMBL/GenBank/DDBJ databases">
        <title>Genome sequencing of Stegodyphus mimosarum.</title>
        <authorList>
            <person name="Bechsgaard J."/>
        </authorList>
    </citation>
    <scope>NUCLEOTIDE SEQUENCE [LARGE SCALE GENOMIC DNA]</scope>
</reference>
<dbReference type="OrthoDB" id="4703at2759"/>
<dbReference type="AlphaFoldDB" id="A0A087TNG5"/>
<evidence type="ECO:0000313" key="2">
    <source>
        <dbReference type="Proteomes" id="UP000054359"/>
    </source>
</evidence>
<accession>A0A087TNG5</accession>
<keyword evidence="2" id="KW-1185">Reference proteome</keyword>
<evidence type="ECO:0000313" key="1">
    <source>
        <dbReference type="EMBL" id="KFM66654.1"/>
    </source>
</evidence>
<dbReference type="EMBL" id="KK116043">
    <property type="protein sequence ID" value="KFM66654.1"/>
    <property type="molecule type" value="Genomic_DNA"/>
</dbReference>